<dbReference type="Gene3D" id="3.40.47.10">
    <property type="match status" value="1"/>
</dbReference>
<evidence type="ECO:0000259" key="6">
    <source>
        <dbReference type="Pfam" id="PF02803"/>
    </source>
</evidence>
<dbReference type="InterPro" id="IPR020610">
    <property type="entry name" value="Thiolase_AS"/>
</dbReference>
<name>A0A382ER59_9ZZZZ</name>
<dbReference type="SUPFAM" id="SSF53901">
    <property type="entry name" value="Thiolase-like"/>
    <property type="match status" value="2"/>
</dbReference>
<dbReference type="InterPro" id="IPR050215">
    <property type="entry name" value="Thiolase-like_sf_Thiolase"/>
</dbReference>
<dbReference type="GO" id="GO:0003988">
    <property type="term" value="F:acetyl-CoA C-acyltransferase activity"/>
    <property type="evidence" value="ECO:0007669"/>
    <property type="project" value="UniProtKB-EC"/>
</dbReference>
<dbReference type="CDD" id="cd00751">
    <property type="entry name" value="thiolase"/>
    <property type="match status" value="1"/>
</dbReference>
<protein>
    <recommendedName>
        <fullName evidence="4">acetyl-CoA C-acyltransferase</fullName>
        <ecNumber evidence="4">2.3.1.16</ecNumber>
    </recommendedName>
</protein>
<keyword evidence="3" id="KW-0012">Acyltransferase</keyword>
<proteinExistence type="inferred from homology"/>
<comment type="similarity">
    <text evidence="1">Belongs to the thiolase-like superfamily. Thiolase family.</text>
</comment>
<evidence type="ECO:0000256" key="2">
    <source>
        <dbReference type="ARBA" id="ARBA00022679"/>
    </source>
</evidence>
<accession>A0A382ER59</accession>
<keyword evidence="2" id="KW-0808">Transferase</keyword>
<dbReference type="FunFam" id="3.40.47.10:FF:000010">
    <property type="entry name" value="Acetyl-CoA acetyltransferase (Thiolase)"/>
    <property type="match status" value="1"/>
</dbReference>
<dbReference type="PIRSF" id="PIRSF000429">
    <property type="entry name" value="Ac-CoA_Ac_transf"/>
    <property type="match status" value="1"/>
</dbReference>
<feature type="domain" description="Thiolase C-terminal" evidence="6">
    <location>
        <begin position="270"/>
        <end position="390"/>
    </location>
</feature>
<dbReference type="InterPro" id="IPR002155">
    <property type="entry name" value="Thiolase"/>
</dbReference>
<dbReference type="GO" id="GO:0005737">
    <property type="term" value="C:cytoplasm"/>
    <property type="evidence" value="ECO:0007669"/>
    <property type="project" value="UniProtKB-ARBA"/>
</dbReference>
<dbReference type="InterPro" id="IPR020617">
    <property type="entry name" value="Thiolase_C"/>
</dbReference>
<dbReference type="InterPro" id="IPR020616">
    <property type="entry name" value="Thiolase_N"/>
</dbReference>
<dbReference type="PANTHER" id="PTHR43853">
    <property type="entry name" value="3-KETOACYL-COA THIOLASE, PEROXISOMAL"/>
    <property type="match status" value="1"/>
</dbReference>
<evidence type="ECO:0000256" key="4">
    <source>
        <dbReference type="ARBA" id="ARBA00024073"/>
    </source>
</evidence>
<dbReference type="AlphaFoldDB" id="A0A382ER59"/>
<evidence type="ECO:0000256" key="1">
    <source>
        <dbReference type="ARBA" id="ARBA00010982"/>
    </source>
</evidence>
<organism evidence="7">
    <name type="scientific">marine metagenome</name>
    <dbReference type="NCBI Taxonomy" id="408172"/>
    <lineage>
        <taxon>unclassified sequences</taxon>
        <taxon>metagenomes</taxon>
        <taxon>ecological metagenomes</taxon>
    </lineage>
</organism>
<dbReference type="GO" id="GO:0010124">
    <property type="term" value="P:phenylacetate catabolic process"/>
    <property type="evidence" value="ECO:0007669"/>
    <property type="project" value="TreeGrafter"/>
</dbReference>
<dbReference type="EMBL" id="UINC01045738">
    <property type="protein sequence ID" value="SVB52859.1"/>
    <property type="molecule type" value="Genomic_DNA"/>
</dbReference>
<reference evidence="7" key="1">
    <citation type="submission" date="2018-05" db="EMBL/GenBank/DDBJ databases">
        <authorList>
            <person name="Lanie J.A."/>
            <person name="Ng W.-L."/>
            <person name="Kazmierczak K.M."/>
            <person name="Andrzejewski T.M."/>
            <person name="Davidsen T.M."/>
            <person name="Wayne K.J."/>
            <person name="Tettelin H."/>
            <person name="Glass J.I."/>
            <person name="Rusch D."/>
            <person name="Podicherti R."/>
            <person name="Tsui H.-C.T."/>
            <person name="Winkler M.E."/>
        </authorList>
    </citation>
    <scope>NUCLEOTIDE SEQUENCE</scope>
</reference>
<evidence type="ECO:0000259" key="5">
    <source>
        <dbReference type="Pfam" id="PF00108"/>
    </source>
</evidence>
<dbReference type="NCBIfam" id="TIGR01930">
    <property type="entry name" value="AcCoA-C-Actrans"/>
    <property type="match status" value="1"/>
</dbReference>
<dbReference type="Pfam" id="PF02803">
    <property type="entry name" value="Thiolase_C"/>
    <property type="match status" value="1"/>
</dbReference>
<sequence length="392" mass="41400">MNVVNGYSCTRRRWLVKAVIVDWARSAFHRAHRGDLATMRPDDLAGQVAKALIDRNGIDPAEFDDLLLGCGYPEAEQGYNMGRLLTFLIGMPNTVPGVTYNRLCGSSMQAILSAAANIESGWGDCFLCVGIESMSRVRRRGFNWSPHPGLEDGWPEAYVPMGQTAENIATRWSIPRALQEQFALTSHQKAESARASGSFDDELIPISHDGIAITEDGCIRPDTTLESMAALSPVFSDEGSVTAATSSPLTDGAAAVIVCSEDFATSQGLQPMARIVSGAVTGCPPGIMGIGPVEATRQVLERAGWELDSIDLFELNEAFSSQSMAVIDELGLEPAKVNLDGGAIAIGHPLGASGARITGKAASLLSRTGSNRAIATMCIGGGMGIAIALESL</sequence>
<dbReference type="PROSITE" id="PS00737">
    <property type="entry name" value="THIOLASE_2"/>
    <property type="match status" value="1"/>
</dbReference>
<dbReference type="InterPro" id="IPR020613">
    <property type="entry name" value="Thiolase_CS"/>
</dbReference>
<gene>
    <name evidence="7" type="ORF">METZ01_LOCUS205713</name>
</gene>
<dbReference type="PROSITE" id="PS00099">
    <property type="entry name" value="THIOLASE_3"/>
    <property type="match status" value="1"/>
</dbReference>
<evidence type="ECO:0000313" key="7">
    <source>
        <dbReference type="EMBL" id="SVB52859.1"/>
    </source>
</evidence>
<feature type="domain" description="Thiolase N-terminal" evidence="5">
    <location>
        <begin position="19"/>
        <end position="262"/>
    </location>
</feature>
<dbReference type="Pfam" id="PF00108">
    <property type="entry name" value="Thiolase_N"/>
    <property type="match status" value="1"/>
</dbReference>
<dbReference type="EC" id="2.3.1.16" evidence="4"/>
<dbReference type="PANTHER" id="PTHR43853:SF21">
    <property type="entry name" value="STEROID 3-KETOACYL-COA THIOLASE"/>
    <property type="match status" value="1"/>
</dbReference>
<dbReference type="GO" id="GO:0006635">
    <property type="term" value="P:fatty acid beta-oxidation"/>
    <property type="evidence" value="ECO:0007669"/>
    <property type="project" value="TreeGrafter"/>
</dbReference>
<evidence type="ECO:0000256" key="3">
    <source>
        <dbReference type="ARBA" id="ARBA00023315"/>
    </source>
</evidence>
<dbReference type="InterPro" id="IPR016039">
    <property type="entry name" value="Thiolase-like"/>
</dbReference>